<dbReference type="PANTHER" id="PTHR24029">
    <property type="entry name" value="UVRABC SYSTEM PROTEIN B"/>
    <property type="match status" value="1"/>
</dbReference>
<dbReference type="Gene3D" id="3.40.50.300">
    <property type="entry name" value="P-loop containing nucleotide triphosphate hydrolases"/>
    <property type="match status" value="1"/>
</dbReference>
<dbReference type="GO" id="GO:0009380">
    <property type="term" value="C:excinuclease repair complex"/>
    <property type="evidence" value="ECO:0007669"/>
    <property type="project" value="InterPro"/>
</dbReference>
<dbReference type="AlphaFoldDB" id="A0A0G0IFK0"/>
<dbReference type="GO" id="GO:0006289">
    <property type="term" value="P:nucleotide-excision repair"/>
    <property type="evidence" value="ECO:0007669"/>
    <property type="project" value="InterPro"/>
</dbReference>
<name>A0A0G0IFK0_9BACT</name>
<proteinExistence type="predicted"/>
<sequence length="237" mass="27558">EEYSIRIEMFGDTIENIFKVDPISKHKIQEMKEILIFPATSLVYSDDVIKSAVGNIQRDLMQRVAFLKNIGKDIEAYRLEQKTNYDIEMLQEVGYCKSMENYSIYFDGRKTGEAPYTLLDYFPDDYLMFIDESHITIPQVGGMYNGDRARKDNLIEYGFRLPSARDNRPLNFNEFVKKQGNTVYISATPSEYELQDSNKNVVELLTRPTGLVDPEIEIRKTEGQIDDVITEIDQQDW</sequence>
<evidence type="ECO:0000313" key="4">
    <source>
        <dbReference type="EMBL" id="KKQ14836.1"/>
    </source>
</evidence>
<evidence type="ECO:0000313" key="5">
    <source>
        <dbReference type="Proteomes" id="UP000033886"/>
    </source>
</evidence>
<feature type="non-terminal residue" evidence="4">
    <location>
        <position position="1"/>
    </location>
</feature>
<protein>
    <submittedName>
        <fullName evidence="4">UvrABC system protein B</fullName>
    </submittedName>
</protein>
<reference evidence="4 5" key="1">
    <citation type="journal article" date="2015" name="Nature">
        <title>rRNA introns, odd ribosomes, and small enigmatic genomes across a large radiation of phyla.</title>
        <authorList>
            <person name="Brown C.T."/>
            <person name="Hug L.A."/>
            <person name="Thomas B.C."/>
            <person name="Sharon I."/>
            <person name="Castelle C.J."/>
            <person name="Singh A."/>
            <person name="Wilkins M.J."/>
            <person name="Williams K.H."/>
            <person name="Banfield J.F."/>
        </authorList>
    </citation>
    <scope>NUCLEOTIDE SEQUENCE [LARGE SCALE GENOMIC DNA]</scope>
</reference>
<keyword evidence="1" id="KW-0547">Nucleotide-binding</keyword>
<dbReference type="InterPro" id="IPR027417">
    <property type="entry name" value="P-loop_NTPase"/>
</dbReference>
<dbReference type="GO" id="GO:0005524">
    <property type="term" value="F:ATP binding"/>
    <property type="evidence" value="ECO:0007669"/>
    <property type="project" value="UniProtKB-KW"/>
</dbReference>
<evidence type="ECO:0000256" key="2">
    <source>
        <dbReference type="ARBA" id="ARBA00022840"/>
    </source>
</evidence>
<dbReference type="PATRIC" id="fig|1619098.3.peg.583"/>
<dbReference type="Pfam" id="PF17757">
    <property type="entry name" value="UvrB_inter"/>
    <property type="match status" value="1"/>
</dbReference>
<evidence type="ECO:0000256" key="1">
    <source>
        <dbReference type="ARBA" id="ARBA00022741"/>
    </source>
</evidence>
<dbReference type="InterPro" id="IPR041471">
    <property type="entry name" value="UvrB_inter"/>
</dbReference>
<dbReference type="Gene3D" id="3.30.2060.10">
    <property type="entry name" value="Penicillin-binding protein 1b domain"/>
    <property type="match status" value="1"/>
</dbReference>
<dbReference type="SUPFAM" id="SSF52540">
    <property type="entry name" value="P-loop containing nucleoside triphosphate hydrolases"/>
    <property type="match status" value="1"/>
</dbReference>
<feature type="domain" description="UvrB interaction" evidence="3">
    <location>
        <begin position="2"/>
        <end position="40"/>
    </location>
</feature>
<dbReference type="PANTHER" id="PTHR24029:SF0">
    <property type="entry name" value="UVRABC SYSTEM PROTEIN B"/>
    <property type="match status" value="1"/>
</dbReference>
<gene>
    <name evidence="4" type="ORF">US29_C0058G0007</name>
</gene>
<evidence type="ECO:0000259" key="3">
    <source>
        <dbReference type="Pfam" id="PF17757"/>
    </source>
</evidence>
<comment type="caution">
    <text evidence="4">The sequence shown here is derived from an EMBL/GenBank/DDBJ whole genome shotgun (WGS) entry which is preliminary data.</text>
</comment>
<dbReference type="EMBL" id="LBSK01000058">
    <property type="protein sequence ID" value="KKQ14836.1"/>
    <property type="molecule type" value="Genomic_DNA"/>
</dbReference>
<dbReference type="GO" id="GO:0016887">
    <property type="term" value="F:ATP hydrolysis activity"/>
    <property type="evidence" value="ECO:0007669"/>
    <property type="project" value="InterPro"/>
</dbReference>
<dbReference type="GO" id="GO:0003677">
    <property type="term" value="F:DNA binding"/>
    <property type="evidence" value="ECO:0007669"/>
    <property type="project" value="InterPro"/>
</dbReference>
<keyword evidence="2" id="KW-0067">ATP-binding</keyword>
<dbReference type="InterPro" id="IPR004807">
    <property type="entry name" value="UvrB"/>
</dbReference>
<organism evidence="4 5">
    <name type="scientific">candidate division WS6 bacterium GW2011_GWF1_36_8</name>
    <dbReference type="NCBI Taxonomy" id="1619098"/>
    <lineage>
        <taxon>Bacteria</taxon>
        <taxon>Candidatus Dojkabacteria</taxon>
    </lineage>
</organism>
<accession>A0A0G0IFK0</accession>
<dbReference type="Proteomes" id="UP000033886">
    <property type="component" value="Unassembled WGS sequence"/>
</dbReference>